<name>A0A269TKS2_9BACT</name>
<comment type="caution">
    <text evidence="1">The sequence shown here is derived from an EMBL/GenBank/DDBJ whole genome shotgun (WGS) entry which is preliminary data.</text>
</comment>
<reference evidence="2" key="1">
    <citation type="submission" date="2017-08" db="EMBL/GenBank/DDBJ databases">
        <authorList>
            <person name="Alvarez-Ponce D."/>
            <person name="Weitzman C.L."/>
            <person name="Tillett R.L."/>
            <person name="Sandmeier F.C."/>
            <person name="Tracy C.R."/>
        </authorList>
    </citation>
    <scope>NUCLEOTIDE SEQUENCE [LARGE SCALE GENOMIC DNA]</scope>
    <source>
        <strain evidence="2">723</strain>
    </source>
</reference>
<accession>A0A269TKS2</accession>
<protein>
    <recommendedName>
        <fullName evidence="3">Lipoprotein associated domain-containing protein</fullName>
    </recommendedName>
</protein>
<proteinExistence type="predicted"/>
<evidence type="ECO:0008006" key="3">
    <source>
        <dbReference type="Google" id="ProtNLM"/>
    </source>
</evidence>
<dbReference type="AlphaFoldDB" id="A0A269TKS2"/>
<dbReference type="RefSeq" id="WP_095334786.1">
    <property type="nucleotide sequence ID" value="NZ_NQNY01000006.1"/>
</dbReference>
<gene>
    <name evidence="1" type="ORF">CJJ23_02435</name>
</gene>
<dbReference type="Proteomes" id="UP000216943">
    <property type="component" value="Unassembled WGS sequence"/>
</dbReference>
<dbReference type="EMBL" id="NQNY01000006">
    <property type="protein sequence ID" value="PAK21375.1"/>
    <property type="molecule type" value="Genomic_DNA"/>
</dbReference>
<organism evidence="1 2">
    <name type="scientific">Mycoplasmopsis agassizii</name>
    <dbReference type="NCBI Taxonomy" id="33922"/>
    <lineage>
        <taxon>Bacteria</taxon>
        <taxon>Bacillati</taxon>
        <taxon>Mycoplasmatota</taxon>
        <taxon>Mycoplasmoidales</taxon>
        <taxon>Metamycoplasmataceae</taxon>
        <taxon>Mycoplasmopsis</taxon>
    </lineage>
</organism>
<evidence type="ECO:0000313" key="2">
    <source>
        <dbReference type="Proteomes" id="UP000216943"/>
    </source>
</evidence>
<evidence type="ECO:0000313" key="1">
    <source>
        <dbReference type="EMBL" id="PAK21375.1"/>
    </source>
</evidence>
<sequence>MKKRNLFIASAALAVAIVATGTAVTTVLVTRDNQVSLTNTQRLIKELGERKATLSLTSDEITTSALTNEQVVENIKTILTNTIFGKTSTEINLTEFVNSAKTSTSETNLNVLYQLSTSFEAFAKSNPNVIWQVGEVKSSADNGLEVTLSAKVADLEASGTLKISGTSTTDIRTTNEETTANKTDQEKVSEYALNLSISTFEVSEDKTLATLLTEVNAAEGAAKLELLKSASSLLTFYLNALTGVEVTVSQATSPIENRLSASVSLKLNEATANSTINLIPKTAEKTEAEKDATVSDRATIDAITKALNAQTFKSAKSDIKSGLVYADYLLKSQTNEEKLNLVKEYVTTLPSELKAEMIISLVIAQPSQFSDKLTVEIVFAKGNQLGVSAFVIEGFINTKEQFNSYWKNVSDTFDTNPLTIKEQISAKNFSEKIKDLDTANKIYELAKLVNGDDANTKNSFAELVTPIPTQYGAIKNIDFVYNEASVESEAGSFSITITTKFDNVDQSAQLKVTGFLSVNAENDINKGNNGEGEAKSDQEQGALDKEELENLLTVNMFNLKSGIGISKLLIVLNKLNQKIFLRQIKLKNILKF</sequence>